<feature type="coiled-coil region" evidence="1">
    <location>
        <begin position="236"/>
        <end position="280"/>
    </location>
</feature>
<evidence type="ECO:0008006" key="5">
    <source>
        <dbReference type="Google" id="ProtNLM"/>
    </source>
</evidence>
<sequence length="472" mass="53333">MQHHRHSEGKGPRVRKIKEAFRALDADEVERQPKRNPNILADLSANNISMVNDGQGGFCPAQSFQEVIDYGDQREALVYRKINDRSFTTTTIVAHLPKSMCTPERYRRSDGKVRTRWVPKDHDEMMRYFAEAVDYLCDEVLLGGQQAVHGYDLNLDETTPHIQLVADTYAPDPKHEGNLRVTASQMWGQHREITDDKGKAIPAQKKMRSYQAGFRKRMHDAGFDVELNADPVRSSRKHTKEEYVEIQEAQEALEDRAAALEVKEQDYQARESKLSQLEAAAERTGFSAGSKRGLQEGRKKGYAEGFNKGKNTGAAEAEKRNRAIHAMLVKDQRAAQEDRDKAAAERQEAKQARAQVQGKLDAARALEKAYQESLELLEAARKSLLEKPAIWSAFLKGRPKLQAQFEDFEQKSSQALERGVSKVKQKSENAKAAAEKRLDQKLVAMGWGEQEKHDEFRLGGEKAGQSLPKSDF</sequence>
<evidence type="ECO:0000256" key="2">
    <source>
        <dbReference type="SAM" id="MobiDB-lite"/>
    </source>
</evidence>
<feature type="region of interest" description="Disordered" evidence="2">
    <location>
        <begin position="415"/>
        <end position="435"/>
    </location>
</feature>
<evidence type="ECO:0000313" key="3">
    <source>
        <dbReference type="EMBL" id="TGD38190.1"/>
    </source>
</evidence>
<dbReference type="AlphaFoldDB" id="A0A4Z0KHB8"/>
<reference evidence="3 4" key="1">
    <citation type="submission" date="2018-10" db="EMBL/GenBank/DDBJ databases">
        <title>Brevibacterium genomes from Austrain hard cheese rinds.</title>
        <authorList>
            <person name="Anast J.M."/>
            <person name="Dzieciol M."/>
            <person name="Schultz D.L."/>
            <person name="Mann E."/>
            <person name="Wagner M."/>
            <person name="Schmitz-Esser S."/>
        </authorList>
    </citation>
    <scope>NUCLEOTIDE SEQUENCE [LARGE SCALE GENOMIC DNA]</scope>
    <source>
        <strain evidence="3 4">L261</strain>
    </source>
</reference>
<dbReference type="Gene3D" id="3.30.930.30">
    <property type="match status" value="1"/>
</dbReference>
<dbReference type="Proteomes" id="UP000297736">
    <property type="component" value="Unassembled WGS sequence"/>
</dbReference>
<protein>
    <recommendedName>
        <fullName evidence="5">Plasmid recombination enzyme</fullName>
    </recommendedName>
</protein>
<evidence type="ECO:0000313" key="4">
    <source>
        <dbReference type="Proteomes" id="UP000297736"/>
    </source>
</evidence>
<evidence type="ECO:0000256" key="1">
    <source>
        <dbReference type="SAM" id="Coils"/>
    </source>
</evidence>
<gene>
    <name evidence="3" type="ORF">EB834_11865</name>
</gene>
<name>A0A4Z0KHB8_BREAU</name>
<comment type="caution">
    <text evidence="3">The sequence shown here is derived from an EMBL/GenBank/DDBJ whole genome shotgun (WGS) entry which is preliminary data.</text>
</comment>
<feature type="compositionally biased region" description="Basic and acidic residues" evidence="2">
    <location>
        <begin position="425"/>
        <end position="435"/>
    </location>
</feature>
<feature type="region of interest" description="Disordered" evidence="2">
    <location>
        <begin position="453"/>
        <end position="472"/>
    </location>
</feature>
<feature type="compositionally biased region" description="Basic and acidic residues" evidence="2">
    <location>
        <begin position="293"/>
        <end position="302"/>
    </location>
</feature>
<keyword evidence="1" id="KW-0175">Coiled coil</keyword>
<organism evidence="3 4">
    <name type="scientific">Brevibacterium aurantiacum</name>
    <dbReference type="NCBI Taxonomy" id="273384"/>
    <lineage>
        <taxon>Bacteria</taxon>
        <taxon>Bacillati</taxon>
        <taxon>Actinomycetota</taxon>
        <taxon>Actinomycetes</taxon>
        <taxon>Micrococcales</taxon>
        <taxon>Brevibacteriaceae</taxon>
        <taxon>Brevibacterium</taxon>
    </lineage>
</organism>
<proteinExistence type="predicted"/>
<accession>A0A4Z0KHB8</accession>
<dbReference type="EMBL" id="RHFF01000011">
    <property type="protein sequence ID" value="TGD38190.1"/>
    <property type="molecule type" value="Genomic_DNA"/>
</dbReference>
<feature type="region of interest" description="Disordered" evidence="2">
    <location>
        <begin position="331"/>
        <end position="350"/>
    </location>
</feature>
<feature type="region of interest" description="Disordered" evidence="2">
    <location>
        <begin position="283"/>
        <end position="315"/>
    </location>
</feature>